<dbReference type="GO" id="GO:0003676">
    <property type="term" value="F:nucleic acid binding"/>
    <property type="evidence" value="ECO:0007669"/>
    <property type="project" value="InterPro"/>
</dbReference>
<feature type="compositionally biased region" description="Basic and acidic residues" evidence="1">
    <location>
        <begin position="60"/>
        <end position="86"/>
    </location>
</feature>
<dbReference type="Gene3D" id="4.10.60.10">
    <property type="entry name" value="Zinc finger, CCHC-type"/>
    <property type="match status" value="1"/>
</dbReference>
<evidence type="ECO:0000313" key="2">
    <source>
        <dbReference type="EMBL" id="GFD29441.1"/>
    </source>
</evidence>
<dbReference type="AlphaFoldDB" id="A0A699V6F0"/>
<dbReference type="GO" id="GO:0008270">
    <property type="term" value="F:zinc ion binding"/>
    <property type="evidence" value="ECO:0007669"/>
    <property type="project" value="InterPro"/>
</dbReference>
<sequence>MAFISSAKHNSGNKDGNTASVPTASTNVPTASASGSDVSRFDKSKVECFNCHKMGHFAREYRAPRSQDRGRRDNFRQGSKAEEHAPKALMAINGVGWDWSYMANDED</sequence>
<feature type="region of interest" description="Disordered" evidence="1">
    <location>
        <begin position="60"/>
        <end position="87"/>
    </location>
</feature>
<dbReference type="EMBL" id="BKCJ011394662">
    <property type="protein sequence ID" value="GFD29441.1"/>
    <property type="molecule type" value="Genomic_DNA"/>
</dbReference>
<name>A0A699V6F0_TANCI</name>
<organism evidence="2">
    <name type="scientific">Tanacetum cinerariifolium</name>
    <name type="common">Dalmatian daisy</name>
    <name type="synonym">Chrysanthemum cinerariifolium</name>
    <dbReference type="NCBI Taxonomy" id="118510"/>
    <lineage>
        <taxon>Eukaryota</taxon>
        <taxon>Viridiplantae</taxon>
        <taxon>Streptophyta</taxon>
        <taxon>Embryophyta</taxon>
        <taxon>Tracheophyta</taxon>
        <taxon>Spermatophyta</taxon>
        <taxon>Magnoliopsida</taxon>
        <taxon>eudicotyledons</taxon>
        <taxon>Gunneridae</taxon>
        <taxon>Pentapetalae</taxon>
        <taxon>asterids</taxon>
        <taxon>campanulids</taxon>
        <taxon>Asterales</taxon>
        <taxon>Asteraceae</taxon>
        <taxon>Asteroideae</taxon>
        <taxon>Anthemideae</taxon>
        <taxon>Anthemidinae</taxon>
        <taxon>Tanacetum</taxon>
    </lineage>
</organism>
<evidence type="ECO:0008006" key="3">
    <source>
        <dbReference type="Google" id="ProtNLM"/>
    </source>
</evidence>
<gene>
    <name evidence="2" type="ORF">Tci_901410</name>
</gene>
<accession>A0A699V6F0</accession>
<protein>
    <recommendedName>
        <fullName evidence="3">CCHC-type domain-containing protein</fullName>
    </recommendedName>
</protein>
<comment type="caution">
    <text evidence="2">The sequence shown here is derived from an EMBL/GenBank/DDBJ whole genome shotgun (WGS) entry which is preliminary data.</text>
</comment>
<evidence type="ECO:0000256" key="1">
    <source>
        <dbReference type="SAM" id="MobiDB-lite"/>
    </source>
</evidence>
<feature type="compositionally biased region" description="Polar residues" evidence="1">
    <location>
        <begin position="7"/>
        <end position="37"/>
    </location>
</feature>
<feature type="region of interest" description="Disordered" evidence="1">
    <location>
        <begin position="1"/>
        <end position="39"/>
    </location>
</feature>
<reference evidence="2" key="1">
    <citation type="journal article" date="2019" name="Sci. Rep.">
        <title>Draft genome of Tanacetum cinerariifolium, the natural source of mosquito coil.</title>
        <authorList>
            <person name="Yamashiro T."/>
            <person name="Shiraishi A."/>
            <person name="Satake H."/>
            <person name="Nakayama K."/>
        </authorList>
    </citation>
    <scope>NUCLEOTIDE SEQUENCE</scope>
</reference>
<proteinExistence type="predicted"/>
<feature type="non-terminal residue" evidence="2">
    <location>
        <position position="107"/>
    </location>
</feature>
<dbReference type="SUPFAM" id="SSF57756">
    <property type="entry name" value="Retrovirus zinc finger-like domains"/>
    <property type="match status" value="1"/>
</dbReference>
<dbReference type="InterPro" id="IPR036875">
    <property type="entry name" value="Znf_CCHC_sf"/>
</dbReference>